<sequence length="582" mass="61429">MVTGNSRRKSVAARLISAALFVIAAGLGAPQIGYAQDTTTASSVTPENFAPPLQKLNGAIVFSGATGSQAPAGAEKIGITLSDVNLQGGLPQMAEANARLSEKLTNGRVAVSDLFNEVAALEEAYANAGYVLARIVLPQQSLRDGGVLRVAVVDGFVETVDTTAAPPEIQKRIDRLTAPLVNRKGITLRQLERQLLLAGDTAGVALGSALGQGNLPGGTVLTLEPEYKKITGFVGFDNNITDSLGNFNLSAGVEFNSPFGFGETFYARASGSPSDYFGSDPQYRVLAGGFILPIGGDGLALNGEITSSDTTPDDVLSPTRSNFDRQSLRLIYPFVRSRQVNVTTQFSIDRQHDSQDLIAGGGTTPIYDDKITALRLSGSLSYIHDDGAFSDVGAVLSRGVDALGARTLDDVGAGTPLSRQGADAKFTKLSLSGYHQRSLSDSIVLSITGRAQMSFGDPLLTSEQFGLSGARELSGFEPGELRGDSGWLIRAEVAHNTKTTFGETPVLLSPYAFVAVGGVSIEQPTVVERDNEGAHSFGVGLDLFSQTESRFRASSLRVEVARGERDNGSDNTRFSISGNFRF</sequence>
<dbReference type="EMBL" id="JACIFU010000003">
    <property type="protein sequence ID" value="MBB4175138.1"/>
    <property type="molecule type" value="Genomic_DNA"/>
</dbReference>
<organism evidence="7 8">
    <name type="scientific">Sulfitobacter noctilucicola</name>
    <dbReference type="NCBI Taxonomy" id="1342301"/>
    <lineage>
        <taxon>Bacteria</taxon>
        <taxon>Pseudomonadati</taxon>
        <taxon>Pseudomonadota</taxon>
        <taxon>Alphaproteobacteria</taxon>
        <taxon>Rhodobacterales</taxon>
        <taxon>Roseobacteraceae</taxon>
        <taxon>Sulfitobacter</taxon>
    </lineage>
</organism>
<evidence type="ECO:0000259" key="6">
    <source>
        <dbReference type="Pfam" id="PF08479"/>
    </source>
</evidence>
<keyword evidence="4" id="KW-0732">Signal</keyword>
<dbReference type="Proteomes" id="UP000565745">
    <property type="component" value="Unassembled WGS sequence"/>
</dbReference>
<accession>A0A7W6M9W3</accession>
<dbReference type="Gene3D" id="2.40.160.50">
    <property type="entry name" value="membrane protein fhac: a member of the omp85/tpsb transporter family"/>
    <property type="match status" value="1"/>
</dbReference>
<dbReference type="InterPro" id="IPR013686">
    <property type="entry name" value="Polypept-transport_assoc_ShlB"/>
</dbReference>
<keyword evidence="2" id="KW-0812">Transmembrane</keyword>
<evidence type="ECO:0000256" key="2">
    <source>
        <dbReference type="ARBA" id="ARBA00022692"/>
    </source>
</evidence>
<dbReference type="InterPro" id="IPR005565">
    <property type="entry name" value="Hemolysn_activator_HlyB_C"/>
</dbReference>
<dbReference type="AlphaFoldDB" id="A0A7W6M9W3"/>
<evidence type="ECO:0000313" key="7">
    <source>
        <dbReference type="EMBL" id="MBB4175138.1"/>
    </source>
</evidence>
<dbReference type="Pfam" id="PF03865">
    <property type="entry name" value="ShlB"/>
    <property type="match status" value="1"/>
</dbReference>
<proteinExistence type="predicted"/>
<dbReference type="Pfam" id="PF08479">
    <property type="entry name" value="POTRA_2"/>
    <property type="match status" value="1"/>
</dbReference>
<feature type="signal peptide" evidence="4">
    <location>
        <begin position="1"/>
        <end position="24"/>
    </location>
</feature>
<dbReference type="PANTHER" id="PTHR34597">
    <property type="entry name" value="SLR1661 PROTEIN"/>
    <property type="match status" value="1"/>
</dbReference>
<dbReference type="PANTHER" id="PTHR34597:SF6">
    <property type="entry name" value="BLR6126 PROTEIN"/>
    <property type="match status" value="1"/>
</dbReference>
<keyword evidence="1" id="KW-0472">Membrane</keyword>
<dbReference type="Gene3D" id="3.10.20.310">
    <property type="entry name" value="membrane protein fhac"/>
    <property type="match status" value="1"/>
</dbReference>
<evidence type="ECO:0000256" key="1">
    <source>
        <dbReference type="ARBA" id="ARBA00022452"/>
    </source>
</evidence>
<name>A0A7W6M9W3_9RHOB</name>
<evidence type="ECO:0000256" key="4">
    <source>
        <dbReference type="SAM" id="SignalP"/>
    </source>
</evidence>
<dbReference type="RefSeq" id="WP_025055767.1">
    <property type="nucleotide sequence ID" value="NZ_JACIFU010000003.1"/>
</dbReference>
<comment type="caution">
    <text evidence="7">The sequence shown here is derived from an EMBL/GenBank/DDBJ whole genome shotgun (WGS) entry which is preliminary data.</text>
</comment>
<dbReference type="GO" id="GO:0008320">
    <property type="term" value="F:protein transmembrane transporter activity"/>
    <property type="evidence" value="ECO:0007669"/>
    <property type="project" value="TreeGrafter"/>
</dbReference>
<evidence type="ECO:0000256" key="3">
    <source>
        <dbReference type="ARBA" id="ARBA00023237"/>
    </source>
</evidence>
<dbReference type="GO" id="GO:0046819">
    <property type="term" value="P:protein secretion by the type V secretion system"/>
    <property type="evidence" value="ECO:0007669"/>
    <property type="project" value="TreeGrafter"/>
</dbReference>
<dbReference type="GO" id="GO:0098046">
    <property type="term" value="C:type V protein secretion system complex"/>
    <property type="evidence" value="ECO:0007669"/>
    <property type="project" value="TreeGrafter"/>
</dbReference>
<feature type="domain" description="Polypeptide-transport-associated ShlB-type" evidence="6">
    <location>
        <begin position="80"/>
        <end position="155"/>
    </location>
</feature>
<evidence type="ECO:0000313" key="8">
    <source>
        <dbReference type="Proteomes" id="UP000565745"/>
    </source>
</evidence>
<keyword evidence="1" id="KW-1134">Transmembrane beta strand</keyword>
<dbReference type="InterPro" id="IPR051544">
    <property type="entry name" value="TPS_OM_transporter"/>
</dbReference>
<keyword evidence="8" id="KW-1185">Reference proteome</keyword>
<protein>
    <submittedName>
        <fullName evidence="7">Hemolysin activation/secretion protein</fullName>
    </submittedName>
</protein>
<evidence type="ECO:0000259" key="5">
    <source>
        <dbReference type="Pfam" id="PF03865"/>
    </source>
</evidence>
<feature type="domain" description="Haemolysin activator HlyB C-terminal" evidence="5">
    <location>
        <begin position="226"/>
        <end position="527"/>
    </location>
</feature>
<reference evidence="7 8" key="1">
    <citation type="submission" date="2020-08" db="EMBL/GenBank/DDBJ databases">
        <title>Genomic Encyclopedia of Type Strains, Phase IV (KMG-IV): sequencing the most valuable type-strain genomes for metagenomic binning, comparative biology and taxonomic classification.</title>
        <authorList>
            <person name="Goeker M."/>
        </authorList>
    </citation>
    <scope>NUCLEOTIDE SEQUENCE [LARGE SCALE GENOMIC DNA]</scope>
    <source>
        <strain evidence="7 8">DSM 101015</strain>
    </source>
</reference>
<feature type="chain" id="PRO_5030942462" evidence="4">
    <location>
        <begin position="25"/>
        <end position="582"/>
    </location>
</feature>
<dbReference type="OrthoDB" id="7497550at2"/>
<keyword evidence="3" id="KW-0998">Cell outer membrane</keyword>
<gene>
    <name evidence="7" type="ORF">GGR93_002926</name>
</gene>